<dbReference type="EMBL" id="CP102381">
    <property type="protein sequence ID" value="WEJ61880.1"/>
    <property type="molecule type" value="Genomic_DNA"/>
</dbReference>
<dbReference type="PROSITE" id="PS51679">
    <property type="entry name" value="SAM_MT_C5"/>
    <property type="match status" value="1"/>
</dbReference>
<dbReference type="Proteomes" id="UP001222275">
    <property type="component" value="Chromosome"/>
</dbReference>
<name>A0ABY8C7E4_9GAMM</name>
<dbReference type="InterPro" id="IPR031303">
    <property type="entry name" value="C5_meth_CS"/>
</dbReference>
<keyword evidence="2 7" id="KW-0489">Methyltransferase</keyword>
<keyword evidence="10" id="KW-1185">Reference proteome</keyword>
<dbReference type="PROSITE" id="PS00095">
    <property type="entry name" value="C5_MTASE_2"/>
    <property type="match status" value="1"/>
</dbReference>
<dbReference type="PANTHER" id="PTHR10629">
    <property type="entry name" value="CYTOSINE-SPECIFIC METHYLTRANSFERASE"/>
    <property type="match status" value="1"/>
</dbReference>
<dbReference type="EC" id="2.1.1.37" evidence="1"/>
<comment type="similarity">
    <text evidence="7 8">Belongs to the class I-like SAM-binding methyltransferase superfamily. C5-methyltransferase family.</text>
</comment>
<dbReference type="Gene3D" id="3.40.50.150">
    <property type="entry name" value="Vaccinia Virus protein VP39"/>
    <property type="match status" value="1"/>
</dbReference>
<reference evidence="9 10" key="1">
    <citation type="submission" date="2022-06" db="EMBL/GenBank/DDBJ databases">
        <title>Thiomicrohabdus sp. nov, an obligately chemolithoautotrophic, sulfur-oxidizing bacterium isolated from beach of Guanyin Mountain. Amoy.</title>
        <authorList>
            <person name="Zhu H."/>
        </authorList>
    </citation>
    <scope>NUCLEOTIDE SEQUENCE [LARGE SCALE GENOMIC DNA]</scope>
    <source>
        <strain evidence="9 10">XGS-01</strain>
    </source>
</reference>
<dbReference type="RefSeq" id="WP_275594140.1">
    <property type="nucleotide sequence ID" value="NZ_CP102381.1"/>
</dbReference>
<sequence>MVKLRVIDFFCGAGGFSEGFRQEGFEVVMGIDFWQPAIDSHNLNHGLEDSVKDVMDFWGEDSGDVLEIDGIPDTEILIGSPSCVSFSMSNKAGKACKISGIQLILSFLRVICVKKHQKKSILQAWYLENVPQSEKFIQPNYTFSDLNLSRWARALGKKADDIAIQTKGYVLNAADYGAPQSRRRFIAGEFIETGEFPKPISNWLNHKTLGYIKSRLPSPYLKRNDNSEFVDPNYPKLKVKMSELTDHFYDTGLYKIEWEKAQHLKTNHPYMGKMSFPENEDRSCRTIMATRSASTRESLIFKSELNREENGEYRLPTIREAATLMGYPFVYQFTGTESTKWKQIGNSVSPHLSAALARAIKACLKGKTPRKRGFSKLKGNYLKIINLNSFDVCTFETPKTRLSNAKFRRHPVKLGNMTVDLQNFNDTYGVKDTSKWFVVAYFGTGVGHGVYEFKAKDFEVLESALKNNNVDLTMLNKYMHGLVEGLQGISLQELYETDLDLIDSNNPINIVKSIRIKSNEFYNFDELGYIKCDILPKGRVPVIQVVMAYALLWLINDYKDDSKKR</sequence>
<evidence type="ECO:0000256" key="3">
    <source>
        <dbReference type="ARBA" id="ARBA00022679"/>
    </source>
</evidence>
<keyword evidence="3 7" id="KW-0808">Transferase</keyword>
<proteinExistence type="inferred from homology"/>
<evidence type="ECO:0000256" key="5">
    <source>
        <dbReference type="ARBA" id="ARBA00022747"/>
    </source>
</evidence>
<evidence type="ECO:0000313" key="9">
    <source>
        <dbReference type="EMBL" id="WEJ61880.1"/>
    </source>
</evidence>
<dbReference type="InterPro" id="IPR029063">
    <property type="entry name" value="SAM-dependent_MTases_sf"/>
</dbReference>
<evidence type="ECO:0000256" key="1">
    <source>
        <dbReference type="ARBA" id="ARBA00011975"/>
    </source>
</evidence>
<evidence type="ECO:0000256" key="2">
    <source>
        <dbReference type="ARBA" id="ARBA00022603"/>
    </source>
</evidence>
<keyword evidence="5" id="KW-0680">Restriction system</keyword>
<gene>
    <name evidence="9" type="ORF">NR989_07615</name>
</gene>
<evidence type="ECO:0000256" key="4">
    <source>
        <dbReference type="ARBA" id="ARBA00022691"/>
    </source>
</evidence>
<dbReference type="Pfam" id="PF00145">
    <property type="entry name" value="DNA_methylase"/>
    <property type="match status" value="1"/>
</dbReference>
<evidence type="ECO:0000313" key="10">
    <source>
        <dbReference type="Proteomes" id="UP001222275"/>
    </source>
</evidence>
<accession>A0ABY8C7E4</accession>
<dbReference type="InterPro" id="IPR001525">
    <property type="entry name" value="C5_MeTfrase"/>
</dbReference>
<dbReference type="GO" id="GO:0008168">
    <property type="term" value="F:methyltransferase activity"/>
    <property type="evidence" value="ECO:0007669"/>
    <property type="project" value="UniProtKB-KW"/>
</dbReference>
<dbReference type="PRINTS" id="PR00105">
    <property type="entry name" value="C5METTRFRASE"/>
</dbReference>
<evidence type="ECO:0000256" key="8">
    <source>
        <dbReference type="RuleBase" id="RU000416"/>
    </source>
</evidence>
<feature type="active site" evidence="7">
    <location>
        <position position="83"/>
    </location>
</feature>
<organism evidence="9 10">
    <name type="scientific">Thiomicrorhabdus lithotrophica</name>
    <dbReference type="NCBI Taxonomy" id="2949997"/>
    <lineage>
        <taxon>Bacteria</taxon>
        <taxon>Pseudomonadati</taxon>
        <taxon>Pseudomonadota</taxon>
        <taxon>Gammaproteobacteria</taxon>
        <taxon>Thiotrichales</taxon>
        <taxon>Piscirickettsiaceae</taxon>
        <taxon>Thiomicrorhabdus</taxon>
    </lineage>
</organism>
<dbReference type="GO" id="GO:0032259">
    <property type="term" value="P:methylation"/>
    <property type="evidence" value="ECO:0007669"/>
    <property type="project" value="UniProtKB-KW"/>
</dbReference>
<dbReference type="PANTHER" id="PTHR10629:SF52">
    <property type="entry name" value="DNA (CYTOSINE-5)-METHYLTRANSFERASE 1"/>
    <property type="match status" value="1"/>
</dbReference>
<dbReference type="Gene3D" id="3.90.120.10">
    <property type="entry name" value="DNA Methylase, subunit A, domain 2"/>
    <property type="match status" value="1"/>
</dbReference>
<protein>
    <recommendedName>
        <fullName evidence="1">DNA (cytosine-5-)-methyltransferase</fullName>
        <ecNumber evidence="1">2.1.1.37</ecNumber>
    </recommendedName>
</protein>
<evidence type="ECO:0000256" key="6">
    <source>
        <dbReference type="ARBA" id="ARBA00047422"/>
    </source>
</evidence>
<dbReference type="InterPro" id="IPR050390">
    <property type="entry name" value="C5-Methyltransferase"/>
</dbReference>
<dbReference type="SUPFAM" id="SSF53335">
    <property type="entry name" value="S-adenosyl-L-methionine-dependent methyltransferases"/>
    <property type="match status" value="1"/>
</dbReference>
<dbReference type="NCBIfam" id="TIGR00675">
    <property type="entry name" value="dcm"/>
    <property type="match status" value="1"/>
</dbReference>
<comment type="catalytic activity">
    <reaction evidence="6">
        <text>a 2'-deoxycytidine in DNA + S-adenosyl-L-methionine = a 5-methyl-2'-deoxycytidine in DNA + S-adenosyl-L-homocysteine + H(+)</text>
        <dbReference type="Rhea" id="RHEA:13681"/>
        <dbReference type="Rhea" id="RHEA-COMP:11369"/>
        <dbReference type="Rhea" id="RHEA-COMP:11370"/>
        <dbReference type="ChEBI" id="CHEBI:15378"/>
        <dbReference type="ChEBI" id="CHEBI:57856"/>
        <dbReference type="ChEBI" id="CHEBI:59789"/>
        <dbReference type="ChEBI" id="CHEBI:85452"/>
        <dbReference type="ChEBI" id="CHEBI:85454"/>
        <dbReference type="EC" id="2.1.1.37"/>
    </reaction>
</comment>
<keyword evidence="4 7" id="KW-0949">S-adenosyl-L-methionine</keyword>
<evidence type="ECO:0000256" key="7">
    <source>
        <dbReference type="PROSITE-ProRule" id="PRU01016"/>
    </source>
</evidence>